<reference evidence="1 2" key="1">
    <citation type="submission" date="2017-03" db="EMBL/GenBank/DDBJ databases">
        <title>Genome of the blue death feigning beetle - Asbolus verrucosus.</title>
        <authorList>
            <person name="Rider S.D."/>
        </authorList>
    </citation>
    <scope>NUCLEOTIDE SEQUENCE [LARGE SCALE GENOMIC DNA]</scope>
    <source>
        <strain evidence="1">Butters</strain>
        <tissue evidence="1">Head and leg muscle</tissue>
    </source>
</reference>
<accession>A0A482W7I5</accession>
<dbReference type="Proteomes" id="UP000292052">
    <property type="component" value="Unassembled WGS sequence"/>
</dbReference>
<gene>
    <name evidence="1" type="ORF">BDFB_006034</name>
</gene>
<dbReference type="EMBL" id="QDEB01021723">
    <property type="protein sequence ID" value="RZC40925.1"/>
    <property type="molecule type" value="Genomic_DNA"/>
</dbReference>
<dbReference type="OrthoDB" id="6364780at2759"/>
<name>A0A482W7I5_ASBVE</name>
<proteinExistence type="predicted"/>
<dbReference type="STRING" id="1661398.A0A482W7I5"/>
<comment type="caution">
    <text evidence="1">The sequence shown here is derived from an EMBL/GenBank/DDBJ whole genome shotgun (WGS) entry which is preliminary data.</text>
</comment>
<organism evidence="1 2">
    <name type="scientific">Asbolus verrucosus</name>
    <name type="common">Desert ironclad beetle</name>
    <dbReference type="NCBI Taxonomy" id="1661398"/>
    <lineage>
        <taxon>Eukaryota</taxon>
        <taxon>Metazoa</taxon>
        <taxon>Ecdysozoa</taxon>
        <taxon>Arthropoda</taxon>
        <taxon>Hexapoda</taxon>
        <taxon>Insecta</taxon>
        <taxon>Pterygota</taxon>
        <taxon>Neoptera</taxon>
        <taxon>Endopterygota</taxon>
        <taxon>Coleoptera</taxon>
        <taxon>Polyphaga</taxon>
        <taxon>Cucujiformia</taxon>
        <taxon>Tenebrionidae</taxon>
        <taxon>Pimeliinae</taxon>
        <taxon>Asbolus</taxon>
    </lineage>
</organism>
<feature type="non-terminal residue" evidence="1">
    <location>
        <position position="1"/>
    </location>
</feature>
<protein>
    <submittedName>
        <fullName evidence="1">Uncharacterized protein</fullName>
    </submittedName>
</protein>
<evidence type="ECO:0000313" key="1">
    <source>
        <dbReference type="EMBL" id="RZC40925.1"/>
    </source>
</evidence>
<evidence type="ECO:0000313" key="2">
    <source>
        <dbReference type="Proteomes" id="UP000292052"/>
    </source>
</evidence>
<keyword evidence="2" id="KW-1185">Reference proteome</keyword>
<sequence>QEAVPIQLDCSILDVDANGVNDCLLLDERGLKAIETISGQVIWHVHSHEERKSITIAGLDFPIKLLDYNNDNINELAAVYKKKSLLLICGRTGKALDKIDIKFNDDQSCKEIGNLRRSVDKIVFTCSDDLGTGTVMKIPFSDLWKKYNNSSYVIKPSRKGGDSSINENVFSIGNRKLIVNNAGVCPNCRANIELIESNSDKKKIWPYNNASIMTPKLFHFQPTKSNLFLFKGHINGFILKIWQWSSEAKSQINKFAKHSRLSKRNISKNDSYFINSISERVVLITFNDTNVHVINASLTAINQLCTSLKDNYVCQPDLKSQENSILVGDLDQDGSQELISYSSTYVLKEDQQNWSLVSNIKVIRLEAELPKLYEEK</sequence>
<dbReference type="AlphaFoldDB" id="A0A482W7I5"/>